<proteinExistence type="predicted"/>
<dbReference type="AlphaFoldDB" id="A0A8J6Y9F4"/>
<protein>
    <submittedName>
        <fullName evidence="2">Helix-turn-helix domain-containing protein</fullName>
    </submittedName>
</protein>
<reference evidence="2 3" key="1">
    <citation type="submission" date="2020-08" db="EMBL/GenBank/DDBJ databases">
        <title>Acidobacteriota in marine sediments use diverse sulfur dissimilation pathways.</title>
        <authorList>
            <person name="Wasmund K."/>
        </authorList>
    </citation>
    <scope>NUCLEOTIDE SEQUENCE [LARGE SCALE GENOMIC DNA]</scope>
    <source>
        <strain evidence="2">MAG AM4</strain>
    </source>
</reference>
<accession>A0A8J6Y9F4</accession>
<name>A0A8J6Y9F4_9BACT</name>
<evidence type="ECO:0000313" key="2">
    <source>
        <dbReference type="EMBL" id="MBD3868831.1"/>
    </source>
</evidence>
<dbReference type="Proteomes" id="UP000648239">
    <property type="component" value="Unassembled WGS sequence"/>
</dbReference>
<evidence type="ECO:0000259" key="1">
    <source>
        <dbReference type="Pfam" id="PF12728"/>
    </source>
</evidence>
<gene>
    <name evidence="2" type="ORF">IFK94_11955</name>
</gene>
<dbReference type="Pfam" id="PF12728">
    <property type="entry name" value="HTH_17"/>
    <property type="match status" value="1"/>
</dbReference>
<organism evidence="2 3">
    <name type="scientific">Candidatus Polarisedimenticola svalbardensis</name>
    <dbReference type="NCBI Taxonomy" id="2886004"/>
    <lineage>
        <taxon>Bacteria</taxon>
        <taxon>Pseudomonadati</taxon>
        <taxon>Acidobacteriota</taxon>
        <taxon>Candidatus Polarisedimenticolia</taxon>
        <taxon>Candidatus Polarisedimenticolales</taxon>
        <taxon>Candidatus Polarisedimenticolaceae</taxon>
        <taxon>Candidatus Polarisedimenticola</taxon>
    </lineage>
</organism>
<dbReference type="InterPro" id="IPR041657">
    <property type="entry name" value="HTH_17"/>
</dbReference>
<feature type="domain" description="Helix-turn-helix" evidence="1">
    <location>
        <begin position="15"/>
        <end position="68"/>
    </location>
</feature>
<comment type="caution">
    <text evidence="2">The sequence shown here is derived from an EMBL/GenBank/DDBJ whole genome shotgun (WGS) entry which is preliminary data.</text>
</comment>
<evidence type="ECO:0000313" key="3">
    <source>
        <dbReference type="Proteomes" id="UP000648239"/>
    </source>
</evidence>
<sequence>MSNHDETFPMQDLILTSREAQELLKIGRTKLWDLTRKNAIPAYRVGTGRTSALRYKRSELIAWLDRNRV</sequence>
<dbReference type="EMBL" id="JACXWD010000045">
    <property type="protein sequence ID" value="MBD3868831.1"/>
    <property type="molecule type" value="Genomic_DNA"/>
</dbReference>